<evidence type="ECO:0000256" key="2">
    <source>
        <dbReference type="ARBA" id="ARBA00022741"/>
    </source>
</evidence>
<gene>
    <name evidence="8" type="ORF">E8A74_21605</name>
</gene>
<sequence length="502" mass="52731">MEGERGAPRVLVLGRYRVHDEIAAGGMATVHLGRLLGDEGFMRTVAIKRLHPWHARIAEVVAMFTDEARIAARIRHPNVVGTLDVVSQEGEVFLVMEYVHGEPLARLISAASKRKQKIPPPIVAAVLANALRGLHAAHEARDARGEPLGVVHRDVSPQNVLVGADGVARVLDFGIARAAGRAHVTSDHTIKGKLAYMSPEQLRGEVLDRRGDVYAAGVVLWETLTCRRLYAGASEDLALVRLLEAEVEPPSKRVAALPACFDEVTLRALRRDADARFPTALEMAMALEACGPLATPSEIAAWVEEMAGDTLAERAQLILAIESEERRSLRPMLSSLPAQGPGEATLLDVAASREEPPASVVALTAKTEVPGATPTHAPERRVTPVVIGLVGLVGLLVVVLVVILLRGVPASTAAAQSAPPMATSVAAPESVITSAPSAAAAPAPSATSVVAAAPPSVSPSGTAAPRPTTTTTRAKPAAASAGCDPPFFIDASGRKKYKRHCL</sequence>
<dbReference type="Gene3D" id="3.30.200.20">
    <property type="entry name" value="Phosphorylase Kinase, domain 1"/>
    <property type="match status" value="1"/>
</dbReference>
<evidence type="ECO:0000259" key="7">
    <source>
        <dbReference type="PROSITE" id="PS50011"/>
    </source>
</evidence>
<keyword evidence="4" id="KW-0067">ATP-binding</keyword>
<feature type="transmembrane region" description="Helical" evidence="6">
    <location>
        <begin position="385"/>
        <end position="405"/>
    </location>
</feature>
<evidence type="ECO:0000256" key="3">
    <source>
        <dbReference type="ARBA" id="ARBA00022777"/>
    </source>
</evidence>
<dbReference type="EMBL" id="SSMQ01000022">
    <property type="protein sequence ID" value="TKD05141.1"/>
    <property type="molecule type" value="Genomic_DNA"/>
</dbReference>
<dbReference type="Gene3D" id="1.10.510.10">
    <property type="entry name" value="Transferase(Phosphotransferase) domain 1"/>
    <property type="match status" value="1"/>
</dbReference>
<dbReference type="InterPro" id="IPR011009">
    <property type="entry name" value="Kinase-like_dom_sf"/>
</dbReference>
<keyword evidence="8" id="KW-0723">Serine/threonine-protein kinase</keyword>
<keyword evidence="6" id="KW-0472">Membrane</keyword>
<dbReference type="OrthoDB" id="5508570at2"/>
<evidence type="ECO:0000313" key="9">
    <source>
        <dbReference type="Proteomes" id="UP000309215"/>
    </source>
</evidence>
<dbReference type="GO" id="GO:0004674">
    <property type="term" value="F:protein serine/threonine kinase activity"/>
    <property type="evidence" value="ECO:0007669"/>
    <property type="project" value="UniProtKB-KW"/>
</dbReference>
<dbReference type="InterPro" id="IPR008266">
    <property type="entry name" value="Tyr_kinase_AS"/>
</dbReference>
<evidence type="ECO:0000256" key="1">
    <source>
        <dbReference type="ARBA" id="ARBA00022679"/>
    </source>
</evidence>
<reference evidence="8 9" key="1">
    <citation type="submission" date="2019-04" db="EMBL/GenBank/DDBJ databases">
        <authorList>
            <person name="Li Y."/>
            <person name="Wang J."/>
        </authorList>
    </citation>
    <scope>NUCLEOTIDE SEQUENCE [LARGE SCALE GENOMIC DNA]</scope>
    <source>
        <strain evidence="8 9">DSM 14668</strain>
    </source>
</reference>
<protein>
    <submittedName>
        <fullName evidence="8">Serine/threonine protein kinase</fullName>
    </submittedName>
</protein>
<feature type="domain" description="Protein kinase" evidence="7">
    <location>
        <begin position="16"/>
        <end position="288"/>
    </location>
</feature>
<dbReference type="GO" id="GO:0005524">
    <property type="term" value="F:ATP binding"/>
    <property type="evidence" value="ECO:0007669"/>
    <property type="project" value="UniProtKB-KW"/>
</dbReference>
<feature type="region of interest" description="Disordered" evidence="5">
    <location>
        <begin position="451"/>
        <end position="480"/>
    </location>
</feature>
<dbReference type="PANTHER" id="PTHR43289:SF6">
    <property type="entry name" value="SERINE_THREONINE-PROTEIN KINASE NEKL-3"/>
    <property type="match status" value="1"/>
</dbReference>
<keyword evidence="1" id="KW-0808">Transferase</keyword>
<dbReference type="AlphaFoldDB" id="A0A4U1J9R2"/>
<evidence type="ECO:0000256" key="6">
    <source>
        <dbReference type="SAM" id="Phobius"/>
    </source>
</evidence>
<name>A0A4U1J9R2_9BACT</name>
<keyword evidence="6" id="KW-1133">Transmembrane helix</keyword>
<dbReference type="CDD" id="cd14014">
    <property type="entry name" value="STKc_PknB_like"/>
    <property type="match status" value="1"/>
</dbReference>
<dbReference type="PROSITE" id="PS50011">
    <property type="entry name" value="PROTEIN_KINASE_DOM"/>
    <property type="match status" value="1"/>
</dbReference>
<evidence type="ECO:0000313" key="8">
    <source>
        <dbReference type="EMBL" id="TKD05141.1"/>
    </source>
</evidence>
<dbReference type="Proteomes" id="UP000309215">
    <property type="component" value="Unassembled WGS sequence"/>
</dbReference>
<dbReference type="PROSITE" id="PS00109">
    <property type="entry name" value="PROTEIN_KINASE_TYR"/>
    <property type="match status" value="1"/>
</dbReference>
<dbReference type="PANTHER" id="PTHR43289">
    <property type="entry name" value="MITOGEN-ACTIVATED PROTEIN KINASE KINASE KINASE 20-RELATED"/>
    <property type="match status" value="1"/>
</dbReference>
<evidence type="ECO:0000256" key="5">
    <source>
        <dbReference type="SAM" id="MobiDB-lite"/>
    </source>
</evidence>
<dbReference type="RefSeq" id="WP_136930948.1">
    <property type="nucleotide sequence ID" value="NZ_SSMQ01000022.1"/>
</dbReference>
<accession>A0A4U1J9R2</accession>
<keyword evidence="9" id="KW-1185">Reference proteome</keyword>
<dbReference type="Pfam" id="PF00069">
    <property type="entry name" value="Pkinase"/>
    <property type="match status" value="1"/>
</dbReference>
<organism evidence="8 9">
    <name type="scientific">Polyangium fumosum</name>
    <dbReference type="NCBI Taxonomy" id="889272"/>
    <lineage>
        <taxon>Bacteria</taxon>
        <taxon>Pseudomonadati</taxon>
        <taxon>Myxococcota</taxon>
        <taxon>Polyangia</taxon>
        <taxon>Polyangiales</taxon>
        <taxon>Polyangiaceae</taxon>
        <taxon>Polyangium</taxon>
    </lineage>
</organism>
<dbReference type="SUPFAM" id="SSF56112">
    <property type="entry name" value="Protein kinase-like (PK-like)"/>
    <property type="match status" value="1"/>
</dbReference>
<dbReference type="InterPro" id="IPR000719">
    <property type="entry name" value="Prot_kinase_dom"/>
</dbReference>
<proteinExistence type="predicted"/>
<keyword evidence="2" id="KW-0547">Nucleotide-binding</keyword>
<evidence type="ECO:0000256" key="4">
    <source>
        <dbReference type="ARBA" id="ARBA00022840"/>
    </source>
</evidence>
<comment type="caution">
    <text evidence="8">The sequence shown here is derived from an EMBL/GenBank/DDBJ whole genome shotgun (WGS) entry which is preliminary data.</text>
</comment>
<keyword evidence="6" id="KW-0812">Transmembrane</keyword>
<keyword evidence="3 8" id="KW-0418">Kinase</keyword>